<name>A0ABW3M421_9PSEU</name>
<dbReference type="Pfam" id="PF01850">
    <property type="entry name" value="PIN"/>
    <property type="match status" value="1"/>
</dbReference>
<evidence type="ECO:0000256" key="1">
    <source>
        <dbReference type="ARBA" id="ARBA00022722"/>
    </source>
</evidence>
<keyword evidence="2" id="KW-0479">Metal-binding</keyword>
<dbReference type="Proteomes" id="UP001597045">
    <property type="component" value="Unassembled WGS sequence"/>
</dbReference>
<evidence type="ECO:0000256" key="3">
    <source>
        <dbReference type="ARBA" id="ARBA00022801"/>
    </source>
</evidence>
<dbReference type="EMBL" id="JBHTIS010000034">
    <property type="protein sequence ID" value="MFD1044324.1"/>
    <property type="molecule type" value="Genomic_DNA"/>
</dbReference>
<keyword evidence="4" id="KW-0460">Magnesium</keyword>
<organism evidence="6 7">
    <name type="scientific">Kibdelosporangium lantanae</name>
    <dbReference type="NCBI Taxonomy" id="1497396"/>
    <lineage>
        <taxon>Bacteria</taxon>
        <taxon>Bacillati</taxon>
        <taxon>Actinomycetota</taxon>
        <taxon>Actinomycetes</taxon>
        <taxon>Pseudonocardiales</taxon>
        <taxon>Pseudonocardiaceae</taxon>
        <taxon>Kibdelosporangium</taxon>
    </lineage>
</organism>
<dbReference type="Gene3D" id="3.40.50.1010">
    <property type="entry name" value="5'-nuclease"/>
    <property type="match status" value="1"/>
</dbReference>
<reference evidence="7" key="1">
    <citation type="journal article" date="2019" name="Int. J. Syst. Evol. Microbiol.">
        <title>The Global Catalogue of Microorganisms (GCM) 10K type strain sequencing project: providing services to taxonomists for standard genome sequencing and annotation.</title>
        <authorList>
            <consortium name="The Broad Institute Genomics Platform"/>
            <consortium name="The Broad Institute Genome Sequencing Center for Infectious Disease"/>
            <person name="Wu L."/>
            <person name="Ma J."/>
        </authorList>
    </citation>
    <scope>NUCLEOTIDE SEQUENCE [LARGE SCALE GENOMIC DNA]</scope>
    <source>
        <strain evidence="7">JCM 31486</strain>
    </source>
</reference>
<comment type="caution">
    <text evidence="6">The sequence shown here is derived from an EMBL/GenBank/DDBJ whole genome shotgun (WGS) entry which is preliminary data.</text>
</comment>
<keyword evidence="3" id="KW-0378">Hydrolase</keyword>
<evidence type="ECO:0000313" key="6">
    <source>
        <dbReference type="EMBL" id="MFD1044324.1"/>
    </source>
</evidence>
<evidence type="ECO:0000259" key="5">
    <source>
        <dbReference type="Pfam" id="PF01850"/>
    </source>
</evidence>
<dbReference type="InterPro" id="IPR002716">
    <property type="entry name" value="PIN_dom"/>
</dbReference>
<feature type="domain" description="PIN" evidence="5">
    <location>
        <begin position="6"/>
        <end position="135"/>
    </location>
</feature>
<dbReference type="CDD" id="cd09874">
    <property type="entry name" value="PIN_MT3492-like"/>
    <property type="match status" value="1"/>
</dbReference>
<keyword evidence="7" id="KW-1185">Reference proteome</keyword>
<proteinExistence type="predicted"/>
<evidence type="ECO:0000256" key="4">
    <source>
        <dbReference type="ARBA" id="ARBA00022842"/>
    </source>
</evidence>
<evidence type="ECO:0000256" key="2">
    <source>
        <dbReference type="ARBA" id="ARBA00022723"/>
    </source>
</evidence>
<keyword evidence="1" id="KW-0540">Nuclease</keyword>
<protein>
    <submittedName>
        <fullName evidence="6">Type II toxin-antitoxin system VapC family toxin</fullName>
    </submittedName>
</protein>
<evidence type="ECO:0000313" key="7">
    <source>
        <dbReference type="Proteomes" id="UP001597045"/>
    </source>
</evidence>
<gene>
    <name evidence="6" type="ORF">ACFQ1S_01300</name>
</gene>
<dbReference type="InterPro" id="IPR029060">
    <property type="entry name" value="PIN-like_dom_sf"/>
</dbReference>
<dbReference type="SUPFAM" id="SSF88723">
    <property type="entry name" value="PIN domain-like"/>
    <property type="match status" value="1"/>
</dbReference>
<sequence>MSTSAFADSSALVKLYAEEPGFEAVSDLGPIVIAQLSRVEVPSAIWKKYRRGEITQREAAVLEAYFEADFHGTAERGPRFLVMPTSTVVLEAATRIVRRHGLRAYDAVQLASAVLAAEHNPELRCFAVFDKQLRSAAFAEGFTLIPD</sequence>
<accession>A0ABW3M421</accession>